<dbReference type="InterPro" id="IPR036291">
    <property type="entry name" value="NAD(P)-bd_dom_sf"/>
</dbReference>
<evidence type="ECO:0000313" key="5">
    <source>
        <dbReference type="Proteomes" id="UP000441162"/>
    </source>
</evidence>
<gene>
    <name evidence="4" type="ORF">F2Y51_24330</name>
</gene>
<name>A0A6A1I851_9BACT</name>
<protein>
    <submittedName>
        <fullName evidence="4">Polysaccharide biosynthesis protein</fullName>
    </submittedName>
</protein>
<dbReference type="Pfam" id="PF02719">
    <property type="entry name" value="Polysacc_synt_2"/>
    <property type="match status" value="1"/>
</dbReference>
<keyword evidence="2" id="KW-0472">Membrane</keyword>
<evidence type="ECO:0000313" key="4">
    <source>
        <dbReference type="EMBL" id="KAA5399813.1"/>
    </source>
</evidence>
<keyword evidence="2" id="KW-0812">Transmembrane</keyword>
<dbReference type="Gene3D" id="3.40.50.720">
    <property type="entry name" value="NAD(P)-binding Rossmann-like Domain"/>
    <property type="match status" value="2"/>
</dbReference>
<dbReference type="InterPro" id="IPR003869">
    <property type="entry name" value="Polysac_CapD-like"/>
</dbReference>
<dbReference type="RefSeq" id="WP_149943649.1">
    <property type="nucleotide sequence ID" value="NZ_VVZA01000086.1"/>
</dbReference>
<feature type="transmembrane region" description="Helical" evidence="2">
    <location>
        <begin position="68"/>
        <end position="85"/>
    </location>
</feature>
<evidence type="ECO:0000256" key="2">
    <source>
        <dbReference type="SAM" id="Phobius"/>
    </source>
</evidence>
<feature type="transmembrane region" description="Helical" evidence="2">
    <location>
        <begin position="34"/>
        <end position="56"/>
    </location>
</feature>
<feature type="transmembrane region" description="Helical" evidence="2">
    <location>
        <begin position="97"/>
        <end position="116"/>
    </location>
</feature>
<accession>A0A6A1I851</accession>
<dbReference type="PANTHER" id="PTHR43318:SF1">
    <property type="entry name" value="POLYSACCHARIDE BIOSYNTHESIS PROTEIN EPSC-RELATED"/>
    <property type="match status" value="1"/>
</dbReference>
<sequence>LFLAALDIISTAAALLLSAYLRFDVIVPEKYLDLLAMQLPSFIILTLMFALMFKLYDRIWRYAGSSELLAVTGTAVCAAFSWYAYSLLLDSLLPHSMYIISGVLLLLFLGSSRLALRVYNYLSCKPGFSARFSKNRCFKKVLIIGAGDAGAVIAREIERYHSDGRNVVGFIDDDEEKIGKRMFGVKVVGNRLAIKENVARLGVEEIIVAIPSVKGEALKQILEICKRTKCKLKILPGVYEFINGTVSVSQLRNVGIEDLLGREAVKLNTAAVSAYLKDKIVLVTGAGGSIGSEICRQIAKMQPQKMLLLGKGENSIYEIMQDLNATYPELKKVPIIADVRDRERIKGIMDCFAPQVVFHAAAHKHVPLMEYQPIEAVKNNVLGTKTVAEEAAAHNVETFVMISTDKAVNPTSVMGCTKRVAEMFVQSMNGICKTRFVAVRFGNVLGSRGSVIPLFKKQIAKGGPVTVTHPDMKRYFMTIPEASQLVLQAGAMAKGGEVFVLDMGEPVKICDLAKTLITLSGLTPEKDIEIKYTGLRPGEKLFEE</sequence>
<comment type="similarity">
    <text evidence="1">Belongs to the polysaccharide synthase family.</text>
</comment>
<dbReference type="Pfam" id="PF13727">
    <property type="entry name" value="CoA_binding_3"/>
    <property type="match status" value="1"/>
</dbReference>
<dbReference type="AlphaFoldDB" id="A0A6A1I851"/>
<dbReference type="Proteomes" id="UP000441162">
    <property type="component" value="Unassembled WGS sequence"/>
</dbReference>
<dbReference type="EMBL" id="VVZA01000086">
    <property type="protein sequence ID" value="KAA5399813.1"/>
    <property type="molecule type" value="Genomic_DNA"/>
</dbReference>
<feature type="non-terminal residue" evidence="4">
    <location>
        <position position="544"/>
    </location>
</feature>
<comment type="caution">
    <text evidence="4">The sequence shown here is derived from an EMBL/GenBank/DDBJ whole genome shotgun (WGS) entry which is preliminary data.</text>
</comment>
<keyword evidence="2" id="KW-1133">Transmembrane helix</keyword>
<proteinExistence type="inferred from homology"/>
<reference evidence="4 5" key="1">
    <citation type="journal article" date="2019" name="Nat. Med.">
        <title>A library of human gut bacterial isolates paired with longitudinal multiomics data enables mechanistic microbiome research.</title>
        <authorList>
            <person name="Poyet M."/>
            <person name="Groussin M."/>
            <person name="Gibbons S.M."/>
            <person name="Avila-Pacheco J."/>
            <person name="Jiang X."/>
            <person name="Kearney S.M."/>
            <person name="Perrotta A.R."/>
            <person name="Berdy B."/>
            <person name="Zhao S."/>
            <person name="Lieberman T.D."/>
            <person name="Swanson P.K."/>
            <person name="Smith M."/>
            <person name="Roesemann S."/>
            <person name="Alexander J.E."/>
            <person name="Rich S.A."/>
            <person name="Livny J."/>
            <person name="Vlamakis H."/>
            <person name="Clish C."/>
            <person name="Bullock K."/>
            <person name="Deik A."/>
            <person name="Scott J."/>
            <person name="Pierce K.A."/>
            <person name="Xavier R.J."/>
            <person name="Alm E.J."/>
        </authorList>
    </citation>
    <scope>NUCLEOTIDE SEQUENCE [LARGE SCALE GENOMIC DNA]</scope>
    <source>
        <strain evidence="4 5">BIOML-A4</strain>
    </source>
</reference>
<evidence type="ECO:0000259" key="3">
    <source>
        <dbReference type="Pfam" id="PF02719"/>
    </source>
</evidence>
<dbReference type="InterPro" id="IPR051203">
    <property type="entry name" value="Polysaccharide_Synthase-Rel"/>
</dbReference>
<feature type="domain" description="Polysaccharide biosynthesis protein CapD-like" evidence="3">
    <location>
        <begin position="281"/>
        <end position="544"/>
    </location>
</feature>
<dbReference type="CDD" id="cd05237">
    <property type="entry name" value="UDP_invert_4-6DH_SDR_e"/>
    <property type="match status" value="1"/>
</dbReference>
<organism evidence="4 5">
    <name type="scientific">Phocaeicola dorei</name>
    <dbReference type="NCBI Taxonomy" id="357276"/>
    <lineage>
        <taxon>Bacteria</taxon>
        <taxon>Pseudomonadati</taxon>
        <taxon>Bacteroidota</taxon>
        <taxon>Bacteroidia</taxon>
        <taxon>Bacteroidales</taxon>
        <taxon>Bacteroidaceae</taxon>
        <taxon>Phocaeicola</taxon>
    </lineage>
</organism>
<dbReference type="PANTHER" id="PTHR43318">
    <property type="entry name" value="UDP-N-ACETYLGLUCOSAMINE 4,6-DEHYDRATASE"/>
    <property type="match status" value="1"/>
</dbReference>
<dbReference type="SUPFAM" id="SSF51735">
    <property type="entry name" value="NAD(P)-binding Rossmann-fold domains"/>
    <property type="match status" value="2"/>
</dbReference>
<evidence type="ECO:0000256" key="1">
    <source>
        <dbReference type="ARBA" id="ARBA00007430"/>
    </source>
</evidence>
<feature type="non-terminal residue" evidence="4">
    <location>
        <position position="1"/>
    </location>
</feature>